<gene>
    <name evidence="2" type="ORF">EBB06_09180</name>
</gene>
<comment type="caution">
    <text evidence="2">The sequence shown here is derived from an EMBL/GenBank/DDBJ whole genome shotgun (WGS) entry which is preliminary data.</text>
</comment>
<keyword evidence="1" id="KW-0472">Membrane</keyword>
<keyword evidence="3" id="KW-1185">Reference proteome</keyword>
<evidence type="ECO:0000313" key="2">
    <source>
        <dbReference type="EMBL" id="RXZ43528.1"/>
    </source>
</evidence>
<proteinExistence type="predicted"/>
<protein>
    <submittedName>
        <fullName evidence="2">DUF3149 domain-containing protein</fullName>
    </submittedName>
</protein>
<keyword evidence="1" id="KW-1133">Transmembrane helix</keyword>
<reference evidence="2 3" key="1">
    <citation type="submission" date="2018-10" db="EMBL/GenBank/DDBJ databases">
        <title>Draft genome of Fastidiocella sp. strain 375T, a bacterium isolated from a karstic cave dripping water.</title>
        <authorList>
            <person name="Coelho C."/>
            <person name="Verissimo A."/>
            <person name="Tiago I."/>
        </authorList>
    </citation>
    <scope>NUCLEOTIDE SEQUENCE [LARGE SCALE GENOMIC DNA]</scope>
    <source>
        <strain evidence="2 3">CAVE-375</strain>
    </source>
</reference>
<dbReference type="RefSeq" id="WP_129212897.1">
    <property type="nucleotide sequence ID" value="NZ_REGR01000008.1"/>
</dbReference>
<accession>A0ABY0FFU7</accession>
<dbReference type="Proteomes" id="UP000290682">
    <property type="component" value="Unassembled WGS sequence"/>
</dbReference>
<evidence type="ECO:0000313" key="3">
    <source>
        <dbReference type="Proteomes" id="UP000290682"/>
    </source>
</evidence>
<evidence type="ECO:0000256" key="1">
    <source>
        <dbReference type="SAM" id="Phobius"/>
    </source>
</evidence>
<dbReference type="InterPro" id="IPR021494">
    <property type="entry name" value="DUF3149"/>
</dbReference>
<dbReference type="EMBL" id="REGR01000008">
    <property type="protein sequence ID" value="RXZ43528.1"/>
    <property type="molecule type" value="Genomic_DNA"/>
</dbReference>
<feature type="transmembrane region" description="Helical" evidence="1">
    <location>
        <begin position="12"/>
        <end position="35"/>
    </location>
</feature>
<name>A0ABY0FFU7_9NEIS</name>
<keyword evidence="1" id="KW-0812">Transmembrane</keyword>
<dbReference type="Pfam" id="PF11346">
    <property type="entry name" value="DUF3149"/>
    <property type="match status" value="1"/>
</dbReference>
<organism evidence="2 3">
    <name type="scientific">Crenobacter cavernae</name>
    <dbReference type="NCBI Taxonomy" id="2290923"/>
    <lineage>
        <taxon>Bacteria</taxon>
        <taxon>Pseudomonadati</taxon>
        <taxon>Pseudomonadota</taxon>
        <taxon>Betaproteobacteria</taxon>
        <taxon>Neisseriales</taxon>
        <taxon>Neisseriaceae</taxon>
        <taxon>Crenobacter</taxon>
    </lineage>
</organism>
<sequence>MELWKELLSSYVGILSLLTIVVAAGMVGYCGWLFIKKAREAEEAERRASGRLAAR</sequence>